<reference evidence="1" key="1">
    <citation type="submission" date="2014-11" db="EMBL/GenBank/DDBJ databases">
        <authorList>
            <person name="Amaro Gonzalez C."/>
        </authorList>
    </citation>
    <scope>NUCLEOTIDE SEQUENCE</scope>
</reference>
<dbReference type="AlphaFoldDB" id="A0A0E9XBF7"/>
<name>A0A0E9XBF7_ANGAN</name>
<evidence type="ECO:0000313" key="1">
    <source>
        <dbReference type="EMBL" id="JAI00093.1"/>
    </source>
</evidence>
<sequence length="70" mass="8239">MRYTQFSNADVFNQSDFNMGSKFHYGQPITMHQTFKSKHDKYANPTEKWTLLCVHFYCHCTEPAIESAQT</sequence>
<reference evidence="1" key="2">
    <citation type="journal article" date="2015" name="Fish Shellfish Immunol.">
        <title>Early steps in the European eel (Anguilla anguilla)-Vibrio vulnificus interaction in the gills: Role of the RtxA13 toxin.</title>
        <authorList>
            <person name="Callol A."/>
            <person name="Pajuelo D."/>
            <person name="Ebbesson L."/>
            <person name="Teles M."/>
            <person name="MacKenzie S."/>
            <person name="Amaro C."/>
        </authorList>
    </citation>
    <scope>NUCLEOTIDE SEQUENCE</scope>
</reference>
<accession>A0A0E9XBF7</accession>
<dbReference type="EMBL" id="GBXM01008485">
    <property type="protein sequence ID" value="JAI00093.1"/>
    <property type="molecule type" value="Transcribed_RNA"/>
</dbReference>
<organism evidence="1">
    <name type="scientific">Anguilla anguilla</name>
    <name type="common">European freshwater eel</name>
    <name type="synonym">Muraena anguilla</name>
    <dbReference type="NCBI Taxonomy" id="7936"/>
    <lineage>
        <taxon>Eukaryota</taxon>
        <taxon>Metazoa</taxon>
        <taxon>Chordata</taxon>
        <taxon>Craniata</taxon>
        <taxon>Vertebrata</taxon>
        <taxon>Euteleostomi</taxon>
        <taxon>Actinopterygii</taxon>
        <taxon>Neopterygii</taxon>
        <taxon>Teleostei</taxon>
        <taxon>Anguilliformes</taxon>
        <taxon>Anguillidae</taxon>
        <taxon>Anguilla</taxon>
    </lineage>
</organism>
<proteinExistence type="predicted"/>
<protein>
    <submittedName>
        <fullName evidence="1">Uncharacterized protein</fullName>
    </submittedName>
</protein>